<protein>
    <recommendedName>
        <fullName evidence="4">VanZ like family protein</fullName>
    </recommendedName>
</protein>
<gene>
    <name evidence="2" type="ORF">SAMN05421866_1310</name>
</gene>
<feature type="transmembrane region" description="Helical" evidence="1">
    <location>
        <begin position="23"/>
        <end position="40"/>
    </location>
</feature>
<feature type="transmembrane region" description="Helical" evidence="1">
    <location>
        <begin position="60"/>
        <end position="78"/>
    </location>
</feature>
<dbReference type="RefSeq" id="WP_040998022.1">
    <property type="nucleotide sequence ID" value="NZ_FQWT01000001.1"/>
</dbReference>
<sequence length="145" mass="16866">MTFNEIKKEIQLEIKTNKKVRSIWYWGLFSMTAVFVLKWIRARHMNLSGVQDFLQGTLPNFFAATGICASLFIFYKLIFFTDTSFTKKLAFSTLFTFFGLAAWEVIQYYMGSPMDIYDILMTISGCVMTAGFIMIVHSDRLQQNR</sequence>
<keyword evidence="3" id="KW-1185">Reference proteome</keyword>
<organism evidence="2 3">
    <name type="scientific">Chryseobacterium oranimense</name>
    <dbReference type="NCBI Taxonomy" id="421058"/>
    <lineage>
        <taxon>Bacteria</taxon>
        <taxon>Pseudomonadati</taxon>
        <taxon>Bacteroidota</taxon>
        <taxon>Flavobacteriia</taxon>
        <taxon>Flavobacteriales</taxon>
        <taxon>Weeksellaceae</taxon>
        <taxon>Chryseobacterium group</taxon>
        <taxon>Chryseobacterium</taxon>
    </lineage>
</organism>
<keyword evidence="1" id="KW-0812">Transmembrane</keyword>
<dbReference type="OrthoDB" id="1257007at2"/>
<dbReference type="Proteomes" id="UP000184047">
    <property type="component" value="Unassembled WGS sequence"/>
</dbReference>
<evidence type="ECO:0000313" key="2">
    <source>
        <dbReference type="EMBL" id="SHG71693.1"/>
    </source>
</evidence>
<accession>A0A1M5M4S6</accession>
<feature type="transmembrane region" description="Helical" evidence="1">
    <location>
        <begin position="90"/>
        <end position="110"/>
    </location>
</feature>
<evidence type="ECO:0000256" key="1">
    <source>
        <dbReference type="SAM" id="Phobius"/>
    </source>
</evidence>
<dbReference type="AlphaFoldDB" id="A0A1M5M4S6"/>
<dbReference type="STRING" id="421058.SAMN05421866_1310"/>
<dbReference type="EMBL" id="FQWT01000001">
    <property type="protein sequence ID" value="SHG71693.1"/>
    <property type="molecule type" value="Genomic_DNA"/>
</dbReference>
<proteinExistence type="predicted"/>
<keyword evidence="1" id="KW-0472">Membrane</keyword>
<evidence type="ECO:0000313" key="3">
    <source>
        <dbReference type="Proteomes" id="UP000184047"/>
    </source>
</evidence>
<reference evidence="3" key="1">
    <citation type="submission" date="2016-11" db="EMBL/GenBank/DDBJ databases">
        <authorList>
            <person name="Varghese N."/>
            <person name="Submissions S."/>
        </authorList>
    </citation>
    <scope>NUCLEOTIDE SEQUENCE [LARGE SCALE GENOMIC DNA]</scope>
    <source>
        <strain evidence="3">DSM 19055</strain>
    </source>
</reference>
<name>A0A1M5M4S6_9FLAO</name>
<feature type="transmembrane region" description="Helical" evidence="1">
    <location>
        <begin position="116"/>
        <end position="136"/>
    </location>
</feature>
<keyword evidence="1" id="KW-1133">Transmembrane helix</keyword>
<evidence type="ECO:0008006" key="4">
    <source>
        <dbReference type="Google" id="ProtNLM"/>
    </source>
</evidence>